<dbReference type="InterPro" id="IPR003697">
    <property type="entry name" value="Maf-like"/>
</dbReference>
<comment type="similarity">
    <text evidence="3">Belongs to the Maf family.</text>
</comment>
<proteinExistence type="inferred from homology"/>
<dbReference type="Proteomes" id="UP000016943">
    <property type="component" value="Chromosome"/>
</dbReference>
<dbReference type="Gene3D" id="3.90.950.10">
    <property type="match status" value="1"/>
</dbReference>
<sequence length="198" mass="20991">MKIVLASGSASRLSILRNAGVEPFVDPPNVDEQSIITSLNDAEPADVLTSLAAAKAAAIAGKHPDDVIIAADSMLLLDGELQGKPHTVEATIERWKNQRGKTGHLMTGHCIISPGGRAVYEHVASTTVTFGIPSDYDIERYAASGEPLPCAGAFTLEALGGWFIDRIEGDPSNVIGLSLPVVRAALYSFGLHVSQFWK</sequence>
<dbReference type="HOGENOM" id="CLU_040416_1_2_11"/>
<evidence type="ECO:0000256" key="1">
    <source>
        <dbReference type="ARBA" id="ARBA00001968"/>
    </source>
</evidence>
<feature type="active site" description="Proton acceptor" evidence="3">
    <location>
        <position position="72"/>
    </location>
</feature>
<evidence type="ECO:0000256" key="2">
    <source>
        <dbReference type="ARBA" id="ARBA00022801"/>
    </source>
</evidence>
<dbReference type="EC" id="3.6.1.9" evidence="3"/>
<dbReference type="GO" id="GO:0005737">
    <property type="term" value="C:cytoplasm"/>
    <property type="evidence" value="ECO:0007669"/>
    <property type="project" value="UniProtKB-SubCell"/>
</dbReference>
<dbReference type="HAMAP" id="MF_00528">
    <property type="entry name" value="Maf"/>
    <property type="match status" value="1"/>
</dbReference>
<dbReference type="KEGG" id="caz:CARG_01685"/>
<keyword evidence="5" id="KW-1185">Reference proteome</keyword>
<keyword evidence="3" id="KW-0546">Nucleotide metabolism</keyword>
<dbReference type="PANTHER" id="PTHR43213:SF5">
    <property type="entry name" value="BIFUNCTIONAL DTTP_UTP PYROPHOSPHATASE_METHYLTRANSFERASE PROTEIN-RELATED"/>
    <property type="match status" value="1"/>
</dbReference>
<name>U3GVK7_9CORY</name>
<accession>U3GVK7</accession>
<organism evidence="4 5">
    <name type="scientific">Corynebacterium argentoratense DSM 44202</name>
    <dbReference type="NCBI Taxonomy" id="1348662"/>
    <lineage>
        <taxon>Bacteria</taxon>
        <taxon>Bacillati</taxon>
        <taxon>Actinomycetota</taxon>
        <taxon>Actinomycetes</taxon>
        <taxon>Mycobacteriales</taxon>
        <taxon>Corynebacteriaceae</taxon>
        <taxon>Corynebacterium</taxon>
    </lineage>
</organism>
<dbReference type="Pfam" id="PF02545">
    <property type="entry name" value="Maf"/>
    <property type="match status" value="1"/>
</dbReference>
<dbReference type="OrthoDB" id="3527985at2"/>
<keyword evidence="3" id="KW-0963">Cytoplasm</keyword>
<dbReference type="GO" id="GO:0047429">
    <property type="term" value="F:nucleoside triphosphate diphosphatase activity"/>
    <property type="evidence" value="ECO:0007669"/>
    <property type="project" value="UniProtKB-EC"/>
</dbReference>
<dbReference type="RefSeq" id="WP_020975646.1">
    <property type="nucleotide sequence ID" value="NC_022198.1"/>
</dbReference>
<evidence type="ECO:0000256" key="3">
    <source>
        <dbReference type="HAMAP-Rule" id="MF_00528"/>
    </source>
</evidence>
<dbReference type="STRING" id="1348662.CARG_01685"/>
<dbReference type="NCBIfam" id="TIGR00172">
    <property type="entry name" value="maf"/>
    <property type="match status" value="1"/>
</dbReference>
<keyword evidence="2 3" id="KW-0378">Hydrolase</keyword>
<comment type="cofactor">
    <cofactor evidence="1 3">
        <name>a divalent metal cation</name>
        <dbReference type="ChEBI" id="CHEBI:60240"/>
    </cofactor>
</comment>
<dbReference type="GeneID" id="78249204"/>
<evidence type="ECO:0000313" key="4">
    <source>
        <dbReference type="EMBL" id="AGU14508.1"/>
    </source>
</evidence>
<dbReference type="eggNOG" id="COG0424">
    <property type="taxonomic scope" value="Bacteria"/>
</dbReference>
<comment type="caution">
    <text evidence="3">Lacks conserved residue(s) required for the propagation of feature annotation.</text>
</comment>
<dbReference type="InterPro" id="IPR029001">
    <property type="entry name" value="ITPase-like_fam"/>
</dbReference>
<dbReference type="EMBL" id="CP006365">
    <property type="protein sequence ID" value="AGU14508.1"/>
    <property type="molecule type" value="Genomic_DNA"/>
</dbReference>
<dbReference type="PANTHER" id="PTHR43213">
    <property type="entry name" value="BIFUNCTIONAL DTTP/UTP PYROPHOSPHATASE/METHYLTRANSFERASE PROTEIN-RELATED"/>
    <property type="match status" value="1"/>
</dbReference>
<comment type="catalytic activity">
    <reaction evidence="3">
        <text>a ribonucleoside 5'-triphosphate + H2O = a ribonucleoside 5'-phosphate + diphosphate + H(+)</text>
        <dbReference type="Rhea" id="RHEA:23996"/>
        <dbReference type="ChEBI" id="CHEBI:15377"/>
        <dbReference type="ChEBI" id="CHEBI:15378"/>
        <dbReference type="ChEBI" id="CHEBI:33019"/>
        <dbReference type="ChEBI" id="CHEBI:58043"/>
        <dbReference type="ChEBI" id="CHEBI:61557"/>
        <dbReference type="EC" id="3.6.1.9"/>
    </reaction>
</comment>
<dbReference type="SUPFAM" id="SSF52972">
    <property type="entry name" value="ITPase-like"/>
    <property type="match status" value="1"/>
</dbReference>
<dbReference type="AlphaFoldDB" id="U3GVK7"/>
<evidence type="ECO:0000313" key="5">
    <source>
        <dbReference type="Proteomes" id="UP000016943"/>
    </source>
</evidence>
<dbReference type="PIRSF" id="PIRSF006305">
    <property type="entry name" value="Maf"/>
    <property type="match status" value="1"/>
</dbReference>
<comment type="subcellular location">
    <subcellularLocation>
        <location evidence="3">Cytoplasm</location>
    </subcellularLocation>
</comment>
<dbReference type="CDD" id="cd00555">
    <property type="entry name" value="Maf"/>
    <property type="match status" value="1"/>
</dbReference>
<reference evidence="4 5" key="1">
    <citation type="journal article" date="2013" name="Genome Announc.">
        <title>Whole-Genome Sequence of the Clinical Strain Corynebacterium argentoratense DSM 44202, Isolated from a Human Throat Specimen.</title>
        <authorList>
            <person name="Bomholt C."/>
            <person name="Glaub A."/>
            <person name="Gravermann K."/>
            <person name="Albersmeier A."/>
            <person name="Brinkrolf K."/>
            <person name="Ruckert C."/>
            <person name="Tauch A."/>
        </authorList>
    </citation>
    <scope>NUCLEOTIDE SEQUENCE [LARGE SCALE GENOMIC DNA]</scope>
    <source>
        <strain evidence="4">DSM 44202</strain>
    </source>
</reference>
<comment type="function">
    <text evidence="3">Nucleoside triphosphate pyrophosphatase. May have a dual role in cell division arrest and in preventing the incorporation of modified nucleotides into cellular nucleic acids.</text>
</comment>
<gene>
    <name evidence="4" type="ORF">CARG_01685</name>
</gene>
<dbReference type="GO" id="GO:0009117">
    <property type="term" value="P:nucleotide metabolic process"/>
    <property type="evidence" value="ECO:0007669"/>
    <property type="project" value="UniProtKB-KW"/>
</dbReference>
<dbReference type="PATRIC" id="fig|1348662.3.peg.330"/>
<comment type="catalytic activity">
    <reaction evidence="3">
        <text>a 2'-deoxyribonucleoside 5'-triphosphate + H2O = a 2'-deoxyribonucleoside 5'-phosphate + diphosphate + H(+)</text>
        <dbReference type="Rhea" id="RHEA:44644"/>
        <dbReference type="ChEBI" id="CHEBI:15377"/>
        <dbReference type="ChEBI" id="CHEBI:15378"/>
        <dbReference type="ChEBI" id="CHEBI:33019"/>
        <dbReference type="ChEBI" id="CHEBI:61560"/>
        <dbReference type="ChEBI" id="CHEBI:65317"/>
        <dbReference type="EC" id="3.6.1.9"/>
    </reaction>
</comment>
<protein>
    <recommendedName>
        <fullName evidence="3">Nucleoside triphosphate pyrophosphatase</fullName>
        <ecNumber evidence="3">3.6.1.9</ecNumber>
    </recommendedName>
    <alternativeName>
        <fullName evidence="3">Nucleotide pyrophosphatase</fullName>
        <shortName evidence="3">Nucleotide PPase</shortName>
    </alternativeName>
</protein>